<keyword evidence="9" id="KW-1015">Disulfide bond</keyword>
<evidence type="ECO:0000256" key="11">
    <source>
        <dbReference type="ARBA" id="ARBA00051814"/>
    </source>
</evidence>
<evidence type="ECO:0000256" key="14">
    <source>
        <dbReference type="ARBA" id="ARBA00052732"/>
    </source>
</evidence>
<feature type="transmembrane region" description="Helical" evidence="19">
    <location>
        <begin position="397"/>
        <end position="415"/>
    </location>
</feature>
<evidence type="ECO:0000256" key="5">
    <source>
        <dbReference type="ARBA" id="ARBA00022553"/>
    </source>
</evidence>
<gene>
    <name evidence="20" type="ORF">ACJMK2_010638</name>
</gene>
<feature type="transmembrane region" description="Helical" evidence="19">
    <location>
        <begin position="166"/>
        <end position="185"/>
    </location>
</feature>
<feature type="transmembrane region" description="Helical" evidence="19">
    <location>
        <begin position="317"/>
        <end position="346"/>
    </location>
</feature>
<protein>
    <recommendedName>
        <fullName evidence="15">b(0,+)-type amino acid transporter 1</fullName>
    </recommendedName>
    <alternativeName>
        <fullName evidence="16">Glycoprotein-associated amino acid transporter b0,+AT1</fullName>
    </alternativeName>
    <alternativeName>
        <fullName evidence="17">Solute carrier family 7 member 9</fullName>
    </alternativeName>
</protein>
<keyword evidence="4" id="KW-1003">Cell membrane</keyword>
<dbReference type="Gene3D" id="1.20.1740.10">
    <property type="entry name" value="Amino acid/polyamine transporter I"/>
    <property type="match status" value="1"/>
</dbReference>
<evidence type="ECO:0000256" key="13">
    <source>
        <dbReference type="ARBA" id="ARBA00052179"/>
    </source>
</evidence>
<evidence type="ECO:0000313" key="21">
    <source>
        <dbReference type="Proteomes" id="UP001634394"/>
    </source>
</evidence>
<feature type="transmembrane region" description="Helical" evidence="19">
    <location>
        <begin position="125"/>
        <end position="151"/>
    </location>
</feature>
<dbReference type="EMBL" id="JBJQND010000012">
    <property type="protein sequence ID" value="KAL3860520.1"/>
    <property type="molecule type" value="Genomic_DNA"/>
</dbReference>
<evidence type="ECO:0000256" key="15">
    <source>
        <dbReference type="ARBA" id="ARBA00074336"/>
    </source>
</evidence>
<dbReference type="PANTHER" id="PTHR11785:SF512">
    <property type="entry name" value="SOBREMESA, ISOFORM B"/>
    <property type="match status" value="1"/>
</dbReference>
<evidence type="ECO:0000256" key="7">
    <source>
        <dbReference type="ARBA" id="ARBA00022989"/>
    </source>
</evidence>
<evidence type="ECO:0000256" key="10">
    <source>
        <dbReference type="ARBA" id="ARBA00051323"/>
    </source>
</evidence>
<comment type="catalytic activity">
    <reaction evidence="18">
        <text>L-phenylalanine(out) + L-arginine(in) = L-phenylalanine(in) + L-arginine(out)</text>
        <dbReference type="Rhea" id="RHEA:71067"/>
        <dbReference type="ChEBI" id="CHEBI:32682"/>
        <dbReference type="ChEBI" id="CHEBI:58095"/>
    </reaction>
    <physiologicalReaction direction="left-to-right" evidence="18">
        <dbReference type="Rhea" id="RHEA:71068"/>
    </physiologicalReaction>
</comment>
<feature type="transmembrane region" description="Helical" evidence="19">
    <location>
        <begin position="80"/>
        <end position="104"/>
    </location>
</feature>
<feature type="transmembrane region" description="Helical" evidence="19">
    <location>
        <begin position="454"/>
        <end position="474"/>
    </location>
</feature>
<evidence type="ECO:0000256" key="4">
    <source>
        <dbReference type="ARBA" id="ARBA00022475"/>
    </source>
</evidence>
<comment type="catalytic activity">
    <reaction evidence="12">
        <text>L-histidine(out) + L-arginine(in) = L-histidine(in) + L-arginine(out)</text>
        <dbReference type="Rhea" id="RHEA:71063"/>
        <dbReference type="ChEBI" id="CHEBI:32682"/>
        <dbReference type="ChEBI" id="CHEBI:57595"/>
    </reaction>
    <physiologicalReaction direction="left-to-right" evidence="12">
        <dbReference type="Rhea" id="RHEA:71064"/>
    </physiologicalReaction>
</comment>
<feature type="transmembrane region" description="Helical" evidence="19">
    <location>
        <begin position="234"/>
        <end position="252"/>
    </location>
</feature>
<dbReference type="GO" id="GO:0016324">
    <property type="term" value="C:apical plasma membrane"/>
    <property type="evidence" value="ECO:0007669"/>
    <property type="project" value="UniProtKB-SubCell"/>
</dbReference>
<dbReference type="PIRSF" id="PIRSF006060">
    <property type="entry name" value="AA_transporter"/>
    <property type="match status" value="1"/>
</dbReference>
<dbReference type="InterPro" id="IPR050598">
    <property type="entry name" value="AminoAcid_Transporter"/>
</dbReference>
<feature type="transmembrane region" description="Helical" evidence="19">
    <location>
        <begin position="47"/>
        <end position="68"/>
    </location>
</feature>
<keyword evidence="8 19" id="KW-0472">Membrane</keyword>
<keyword evidence="6 19" id="KW-0812">Transmembrane</keyword>
<keyword evidence="3" id="KW-0813">Transport</keyword>
<feature type="transmembrane region" description="Helical" evidence="19">
    <location>
        <begin position="273"/>
        <end position="297"/>
    </location>
</feature>
<evidence type="ECO:0000256" key="2">
    <source>
        <dbReference type="ARBA" id="ARBA00009523"/>
    </source>
</evidence>
<comment type="caution">
    <text evidence="20">The sequence shown here is derived from an EMBL/GenBank/DDBJ whole genome shotgun (WGS) entry which is preliminary data.</text>
</comment>
<evidence type="ECO:0000256" key="3">
    <source>
        <dbReference type="ARBA" id="ARBA00022448"/>
    </source>
</evidence>
<evidence type="ECO:0000256" key="12">
    <source>
        <dbReference type="ARBA" id="ARBA00051835"/>
    </source>
</evidence>
<evidence type="ECO:0000256" key="6">
    <source>
        <dbReference type="ARBA" id="ARBA00022692"/>
    </source>
</evidence>
<comment type="catalytic activity">
    <reaction evidence="10">
        <text>L-lysine(out) + L-arginine(in) = L-lysine(in) + L-arginine(out)</text>
        <dbReference type="Rhea" id="RHEA:70827"/>
        <dbReference type="ChEBI" id="CHEBI:32551"/>
        <dbReference type="ChEBI" id="CHEBI:32682"/>
    </reaction>
    <physiologicalReaction direction="left-to-right" evidence="10">
        <dbReference type="Rhea" id="RHEA:70828"/>
    </physiologicalReaction>
</comment>
<evidence type="ECO:0000256" key="16">
    <source>
        <dbReference type="ARBA" id="ARBA00079910"/>
    </source>
</evidence>
<proteinExistence type="inferred from homology"/>
<sequence>MSPFKLEIMHPEMRHVHHGEMSDSVNGVAGEVRIDNKSNNQVRLKRNVGFITGSSFIVGSIIGSGIFISPKGVLRETQSVGLSMVVWTAGGIISLLGALTYAELGTLIPKSGAQYPYLFEAMHPIVAYLYAWTSIIVTQPSSMAIVCLTFAEYVATFMDFCGSPPIPIKLIAALAILTICIINCYDTSLASSIQVIFTVVKLLALGIIILGGIVRMAQGHLSVLQTGFSGTTSSPSSVALGFYSAMWAYEAWNSLNFLTEELKNPFVNLPRANVFGILLVTVMYILANVSYFTVLTADGLLKSNAVAVDWGKGALGVAWYIIPLSVLFSTFGAANGACYAGSRVVYCAAREGHLPEVLSYIHCRRYTPVLSIIFTCSIASLMIIPSDVGGLIDFFSFASWIFYSLTALSCIILRFTRRNDHRPIKVFILIPVVFFLVSAFLVIAPIVQDPRIEILYALFFILGGLVLYFPFVCFKLDRGCFDDDNKLVECKLTMISIICHGVNMLAPSCH</sequence>
<comment type="catalytic activity">
    <reaction evidence="13">
        <text>L-cysteine(out) + L-arginine(in) = L-cysteine(in) + L-arginine(out)</text>
        <dbReference type="Rhea" id="RHEA:71071"/>
        <dbReference type="ChEBI" id="CHEBI:32682"/>
        <dbReference type="ChEBI" id="CHEBI:35235"/>
    </reaction>
    <physiologicalReaction direction="left-to-right" evidence="13">
        <dbReference type="Rhea" id="RHEA:71072"/>
    </physiologicalReaction>
</comment>
<evidence type="ECO:0000256" key="9">
    <source>
        <dbReference type="ARBA" id="ARBA00023157"/>
    </source>
</evidence>
<evidence type="ECO:0000256" key="19">
    <source>
        <dbReference type="SAM" id="Phobius"/>
    </source>
</evidence>
<evidence type="ECO:0000256" key="18">
    <source>
        <dbReference type="ARBA" id="ARBA00093193"/>
    </source>
</evidence>
<dbReference type="Proteomes" id="UP001634394">
    <property type="component" value="Unassembled WGS sequence"/>
</dbReference>
<evidence type="ECO:0000313" key="20">
    <source>
        <dbReference type="EMBL" id="KAL3860520.1"/>
    </source>
</evidence>
<evidence type="ECO:0000256" key="8">
    <source>
        <dbReference type="ARBA" id="ARBA00023136"/>
    </source>
</evidence>
<comment type="similarity">
    <text evidence="2">Belongs to the amino acid-polyamine-organocation (APC) superfamily.</text>
</comment>
<name>A0ABD3VGA9_SINWO</name>
<keyword evidence="7 19" id="KW-1133">Transmembrane helix</keyword>
<comment type="catalytic activity">
    <reaction evidence="11">
        <text>L-cystine(out) + L-arginine(in) = L-cystine(in) + L-arginine(out)</text>
        <dbReference type="Rhea" id="RHEA:71075"/>
        <dbReference type="ChEBI" id="CHEBI:32682"/>
        <dbReference type="ChEBI" id="CHEBI:35491"/>
    </reaction>
    <physiologicalReaction direction="left-to-right" evidence="11">
        <dbReference type="Rhea" id="RHEA:71076"/>
    </physiologicalReaction>
</comment>
<feature type="transmembrane region" description="Helical" evidence="19">
    <location>
        <begin position="427"/>
        <end position="448"/>
    </location>
</feature>
<dbReference type="InterPro" id="IPR002293">
    <property type="entry name" value="AA/rel_permease1"/>
</dbReference>
<reference evidence="20 21" key="1">
    <citation type="submission" date="2024-11" db="EMBL/GenBank/DDBJ databases">
        <title>Chromosome-level genome assembly of the freshwater bivalve Anodonta woodiana.</title>
        <authorList>
            <person name="Chen X."/>
        </authorList>
    </citation>
    <scope>NUCLEOTIDE SEQUENCE [LARGE SCALE GENOMIC DNA]</scope>
    <source>
        <strain evidence="20">MN2024</strain>
        <tissue evidence="20">Gills</tissue>
    </source>
</reference>
<evidence type="ECO:0000256" key="17">
    <source>
        <dbReference type="ARBA" id="ARBA00083296"/>
    </source>
</evidence>
<evidence type="ECO:0000256" key="1">
    <source>
        <dbReference type="ARBA" id="ARBA00004424"/>
    </source>
</evidence>
<feature type="transmembrane region" description="Helical" evidence="19">
    <location>
        <begin position="366"/>
        <end position="385"/>
    </location>
</feature>
<dbReference type="AlphaFoldDB" id="A0ABD3VGA9"/>
<comment type="subcellular location">
    <subcellularLocation>
        <location evidence="1">Apical cell membrane</location>
        <topology evidence="1">Multi-pass membrane protein</topology>
    </subcellularLocation>
</comment>
<dbReference type="PANTHER" id="PTHR11785">
    <property type="entry name" value="AMINO ACID TRANSPORTER"/>
    <property type="match status" value="1"/>
</dbReference>
<feature type="transmembrane region" description="Helical" evidence="19">
    <location>
        <begin position="192"/>
        <end position="214"/>
    </location>
</feature>
<accession>A0ABD3VGA9</accession>
<keyword evidence="5" id="KW-0597">Phosphoprotein</keyword>
<dbReference type="Pfam" id="PF13520">
    <property type="entry name" value="AA_permease_2"/>
    <property type="match status" value="1"/>
</dbReference>
<dbReference type="FunFam" id="1.20.1740.10:FF:000015">
    <property type="entry name" value="B(0,+)-type amino acid transporter 1"/>
    <property type="match status" value="1"/>
</dbReference>
<comment type="catalytic activity">
    <reaction evidence="14">
        <text>L-leucine(out) + L-arginine(in) = L-leucine(in) + L-arginine(out)</text>
        <dbReference type="Rhea" id="RHEA:71059"/>
        <dbReference type="ChEBI" id="CHEBI:32682"/>
        <dbReference type="ChEBI" id="CHEBI:57427"/>
    </reaction>
    <physiologicalReaction direction="left-to-right" evidence="14">
        <dbReference type="Rhea" id="RHEA:71060"/>
    </physiologicalReaction>
</comment>
<organism evidence="20 21">
    <name type="scientific">Sinanodonta woodiana</name>
    <name type="common">Chinese pond mussel</name>
    <name type="synonym">Anodonta woodiana</name>
    <dbReference type="NCBI Taxonomy" id="1069815"/>
    <lineage>
        <taxon>Eukaryota</taxon>
        <taxon>Metazoa</taxon>
        <taxon>Spiralia</taxon>
        <taxon>Lophotrochozoa</taxon>
        <taxon>Mollusca</taxon>
        <taxon>Bivalvia</taxon>
        <taxon>Autobranchia</taxon>
        <taxon>Heteroconchia</taxon>
        <taxon>Palaeoheterodonta</taxon>
        <taxon>Unionida</taxon>
        <taxon>Unionoidea</taxon>
        <taxon>Unionidae</taxon>
        <taxon>Unioninae</taxon>
        <taxon>Sinanodonta</taxon>
    </lineage>
</organism>
<keyword evidence="21" id="KW-1185">Reference proteome</keyword>